<dbReference type="EMBL" id="WWCM01000007">
    <property type="protein sequence ID" value="MYM40148.1"/>
    <property type="molecule type" value="Genomic_DNA"/>
</dbReference>
<comment type="caution">
    <text evidence="1">The sequence shown here is derived from an EMBL/GenBank/DDBJ whole genome shotgun (WGS) entry which is preliminary data.</text>
</comment>
<sequence length="124" mass="14498">MKDGINVSESGDLFIVRNEKLHCEDGPAIIWSDGSYEWYLNGLKHRTDGPAVERSDGTKFWYLNNKLHREDGPAIVWADGHRYWYLNGAEIKKREFDKYLEKIDRNNNQQSIFASKQFSKIGKM</sequence>
<dbReference type="Proteomes" id="UP000478090">
    <property type="component" value="Unassembled WGS sequence"/>
</dbReference>
<accession>A0ABW9VP01</accession>
<evidence type="ECO:0000313" key="2">
    <source>
        <dbReference type="Proteomes" id="UP000478090"/>
    </source>
</evidence>
<reference evidence="1 2" key="1">
    <citation type="submission" date="2019-12" db="EMBL/GenBank/DDBJ databases">
        <title>Novel species isolated from a subtropical stream in China.</title>
        <authorList>
            <person name="Lu H."/>
        </authorList>
    </citation>
    <scope>NUCLEOTIDE SEQUENCE [LARGE SCALE GENOMIC DNA]</scope>
    <source>
        <strain evidence="1 2">CY13W</strain>
    </source>
</reference>
<dbReference type="RefSeq" id="WP_161039498.1">
    <property type="nucleotide sequence ID" value="NZ_WWCM01000007.1"/>
</dbReference>
<evidence type="ECO:0000313" key="1">
    <source>
        <dbReference type="EMBL" id="MYM40148.1"/>
    </source>
</evidence>
<proteinExistence type="predicted"/>
<organism evidence="1 2">
    <name type="scientific">Duganella qianjiadongensis</name>
    <dbReference type="NCBI Taxonomy" id="2692176"/>
    <lineage>
        <taxon>Bacteria</taxon>
        <taxon>Pseudomonadati</taxon>
        <taxon>Pseudomonadota</taxon>
        <taxon>Betaproteobacteria</taxon>
        <taxon>Burkholderiales</taxon>
        <taxon>Oxalobacteraceae</taxon>
        <taxon>Telluria group</taxon>
        <taxon>Duganella</taxon>
    </lineage>
</organism>
<protein>
    <submittedName>
        <fullName evidence="1">Uncharacterized protein</fullName>
    </submittedName>
</protein>
<keyword evidence="2" id="KW-1185">Reference proteome</keyword>
<name>A0ABW9VP01_9BURK</name>
<gene>
    <name evidence="1" type="ORF">GTP27_12515</name>
</gene>